<evidence type="ECO:0000313" key="1">
    <source>
        <dbReference type="EMBL" id="SEH04292.1"/>
    </source>
</evidence>
<dbReference type="AlphaFoldDB" id="A0A1H6F2K4"/>
<dbReference type="EMBL" id="FMSV02000037">
    <property type="protein sequence ID" value="SEH04292.1"/>
    <property type="molecule type" value="Genomic_DNA"/>
</dbReference>
<name>A0A1H6F2K4_9GAMM</name>
<evidence type="ECO:0000313" key="2">
    <source>
        <dbReference type="Proteomes" id="UP000236724"/>
    </source>
</evidence>
<reference evidence="1 2" key="1">
    <citation type="submission" date="2016-10" db="EMBL/GenBank/DDBJ databases">
        <authorList>
            <person name="de Groot N.N."/>
        </authorList>
    </citation>
    <scope>NUCLEOTIDE SEQUENCE [LARGE SCALE GENOMIC DNA]</scope>
    <source>
        <strain evidence="1">MBHS1</strain>
    </source>
</reference>
<organism evidence="1 2">
    <name type="scientific">Candidatus Venteria ishoeyi</name>
    <dbReference type="NCBI Taxonomy" id="1899563"/>
    <lineage>
        <taxon>Bacteria</taxon>
        <taxon>Pseudomonadati</taxon>
        <taxon>Pseudomonadota</taxon>
        <taxon>Gammaproteobacteria</taxon>
        <taxon>Thiotrichales</taxon>
        <taxon>Thiotrichaceae</taxon>
        <taxon>Venteria</taxon>
    </lineage>
</organism>
<keyword evidence="2" id="KW-1185">Reference proteome</keyword>
<protein>
    <submittedName>
        <fullName evidence="1">Uncharacterized protein</fullName>
    </submittedName>
</protein>
<gene>
    <name evidence="1" type="ORF">MBHS_00138</name>
</gene>
<proteinExistence type="predicted"/>
<sequence length="103" mass="11427">MRHDSQVIDQRGRRDNSIGGFGFEFLPQSNGLLRNSFGKIEHTSMAYKSSGLIVKCRIVGKFTPTQKFDFGDHGNIEALGQHLVKHLIGSQSVKVINDDIGVK</sequence>
<dbReference type="Proteomes" id="UP000236724">
    <property type="component" value="Unassembled WGS sequence"/>
</dbReference>
<accession>A0A1H6F2K4</accession>